<comment type="caution">
    <text evidence="7">The sequence shown here is derived from an EMBL/GenBank/DDBJ whole genome shotgun (WGS) entry which is preliminary data.</text>
</comment>
<evidence type="ECO:0000256" key="4">
    <source>
        <dbReference type="ARBA" id="ARBA00023136"/>
    </source>
</evidence>
<organism evidence="7 8">
    <name type="scientific">Leeuwenhoekiella aequorea</name>
    <dbReference type="NCBI Taxonomy" id="283736"/>
    <lineage>
        <taxon>Bacteria</taxon>
        <taxon>Pseudomonadati</taxon>
        <taxon>Bacteroidota</taxon>
        <taxon>Flavobacteriia</taxon>
        <taxon>Flavobacteriales</taxon>
        <taxon>Flavobacteriaceae</taxon>
        <taxon>Leeuwenhoekiella</taxon>
    </lineage>
</organism>
<accession>A0A4Q0P1W8</accession>
<evidence type="ECO:0000313" key="7">
    <source>
        <dbReference type="EMBL" id="RXG20447.1"/>
    </source>
</evidence>
<dbReference type="Proteomes" id="UP000289238">
    <property type="component" value="Unassembled WGS sequence"/>
</dbReference>
<dbReference type="GO" id="GO:0016874">
    <property type="term" value="F:ligase activity"/>
    <property type="evidence" value="ECO:0007669"/>
    <property type="project" value="UniProtKB-KW"/>
</dbReference>
<dbReference type="EMBL" id="QOVM01000008">
    <property type="protein sequence ID" value="RXG20447.1"/>
    <property type="molecule type" value="Genomic_DNA"/>
</dbReference>
<feature type="transmembrane region" description="Helical" evidence="5">
    <location>
        <begin position="131"/>
        <end position="155"/>
    </location>
</feature>
<protein>
    <submittedName>
        <fullName evidence="7">O-antigen ligase-like membrane protein</fullName>
    </submittedName>
</protein>
<gene>
    <name evidence="7" type="ORF">DSM00_2996</name>
</gene>
<evidence type="ECO:0000313" key="8">
    <source>
        <dbReference type="Proteomes" id="UP000289238"/>
    </source>
</evidence>
<feature type="domain" description="O-antigen ligase-related" evidence="6">
    <location>
        <begin position="210"/>
        <end position="345"/>
    </location>
</feature>
<sequence length="415" mass="47898">MRFNSVQIALWFCVLSSFGYPLQSAFALLFGLDSGIVNILSRGLYAGVFMLLFILKLNSFRRPKSWLIATVIFFVIYIIRLSIDIIFKNISFSSRPDYFVFAMTIANGLLPILAISLYLREIDVKKLKSKIHLVLTITVTLLLLLIGIQYGFAIFGQFNTRIQLSGTTDATEGEFVINSILIGIYGSALAVSSLFNILILRYKWHYVMTFGFGLIAVLIAGSRGPVLNLLICSVFVIFYYIKKNKYKIHKIFFFIIFAFLGFIALVTLYYDNLIQTKTFIRITESIDNRKMDKKEARDFEWESAWNQFQDSPFIGDSYLNKFDNFYPHNFFLEVLMATGIIGLIPILFLFYSIYKHIKFNFSRENDFNVLISILCFLLFITTMTSGGIFTISYFWSCLPLFFLNYHSSKTVITNF</sequence>
<feature type="transmembrane region" description="Helical" evidence="5">
    <location>
        <begin position="251"/>
        <end position="270"/>
    </location>
</feature>
<evidence type="ECO:0000256" key="1">
    <source>
        <dbReference type="ARBA" id="ARBA00004141"/>
    </source>
</evidence>
<dbReference type="Pfam" id="PF04932">
    <property type="entry name" value="Wzy_C"/>
    <property type="match status" value="1"/>
</dbReference>
<dbReference type="AlphaFoldDB" id="A0A4Q0P1W8"/>
<reference evidence="7 8" key="1">
    <citation type="submission" date="2018-07" db="EMBL/GenBank/DDBJ databases">
        <title>Leeuwenhoekiella genomics.</title>
        <authorList>
            <person name="Tahon G."/>
            <person name="Willems A."/>
        </authorList>
    </citation>
    <scope>NUCLEOTIDE SEQUENCE [LARGE SCALE GENOMIC DNA]</scope>
    <source>
        <strain evidence="7 8">LMG 22550</strain>
    </source>
</reference>
<feature type="transmembrane region" description="Helical" evidence="5">
    <location>
        <begin position="35"/>
        <end position="54"/>
    </location>
</feature>
<dbReference type="OrthoDB" id="8077069at2"/>
<feature type="transmembrane region" description="Helical" evidence="5">
    <location>
        <begin position="366"/>
        <end position="395"/>
    </location>
</feature>
<evidence type="ECO:0000256" key="5">
    <source>
        <dbReference type="SAM" id="Phobius"/>
    </source>
</evidence>
<keyword evidence="2 5" id="KW-0812">Transmembrane</keyword>
<evidence type="ECO:0000259" key="6">
    <source>
        <dbReference type="Pfam" id="PF04932"/>
    </source>
</evidence>
<feature type="transmembrane region" description="Helical" evidence="5">
    <location>
        <begin position="330"/>
        <end position="354"/>
    </location>
</feature>
<feature type="transmembrane region" description="Helical" evidence="5">
    <location>
        <begin position="226"/>
        <end position="242"/>
    </location>
</feature>
<name>A0A4Q0P1W8_9FLAO</name>
<feature type="transmembrane region" description="Helical" evidence="5">
    <location>
        <begin position="175"/>
        <end position="197"/>
    </location>
</feature>
<feature type="transmembrane region" description="Helical" evidence="5">
    <location>
        <begin position="99"/>
        <end position="119"/>
    </location>
</feature>
<dbReference type="InterPro" id="IPR051533">
    <property type="entry name" value="WaaL-like"/>
</dbReference>
<evidence type="ECO:0000256" key="2">
    <source>
        <dbReference type="ARBA" id="ARBA00022692"/>
    </source>
</evidence>
<dbReference type="InterPro" id="IPR007016">
    <property type="entry name" value="O-antigen_ligase-rel_domated"/>
</dbReference>
<keyword evidence="7" id="KW-0436">Ligase</keyword>
<feature type="transmembrane region" description="Helical" evidence="5">
    <location>
        <begin position="66"/>
        <end position="87"/>
    </location>
</feature>
<feature type="transmembrane region" description="Helical" evidence="5">
    <location>
        <begin position="204"/>
        <end position="220"/>
    </location>
</feature>
<dbReference type="PANTHER" id="PTHR37422:SF13">
    <property type="entry name" value="LIPOPOLYSACCHARIDE BIOSYNTHESIS PROTEIN PA4999-RELATED"/>
    <property type="match status" value="1"/>
</dbReference>
<evidence type="ECO:0000256" key="3">
    <source>
        <dbReference type="ARBA" id="ARBA00022989"/>
    </source>
</evidence>
<dbReference type="PANTHER" id="PTHR37422">
    <property type="entry name" value="TEICHURONIC ACID BIOSYNTHESIS PROTEIN TUAE"/>
    <property type="match status" value="1"/>
</dbReference>
<dbReference type="GO" id="GO:0016020">
    <property type="term" value="C:membrane"/>
    <property type="evidence" value="ECO:0007669"/>
    <property type="project" value="UniProtKB-SubCell"/>
</dbReference>
<proteinExistence type="predicted"/>
<comment type="subcellular location">
    <subcellularLocation>
        <location evidence="1">Membrane</location>
        <topology evidence="1">Multi-pass membrane protein</topology>
    </subcellularLocation>
</comment>
<keyword evidence="4 5" id="KW-0472">Membrane</keyword>
<keyword evidence="8" id="KW-1185">Reference proteome</keyword>
<keyword evidence="3 5" id="KW-1133">Transmembrane helix</keyword>